<comment type="similarity">
    <text evidence="1 2">Belongs to the cytochrome P450 family.</text>
</comment>
<dbReference type="PRINTS" id="PR00359">
    <property type="entry name" value="BP450"/>
</dbReference>
<reference evidence="3 4" key="1">
    <citation type="submission" date="2024-07" db="EMBL/GenBank/DDBJ databases">
        <authorList>
            <person name="Lee S."/>
            <person name="Kang M."/>
        </authorList>
    </citation>
    <scope>NUCLEOTIDE SEQUENCE [LARGE SCALE GENOMIC DNA]</scope>
    <source>
        <strain evidence="3 4">DS6</strain>
    </source>
</reference>
<dbReference type="EMBL" id="JBFPJR010000001">
    <property type="protein sequence ID" value="MEX0426175.1"/>
    <property type="molecule type" value="Genomic_DNA"/>
</dbReference>
<name>A0ABV3SVX0_9ACTN</name>
<dbReference type="InterPro" id="IPR001128">
    <property type="entry name" value="Cyt_P450"/>
</dbReference>
<dbReference type="InterPro" id="IPR036396">
    <property type="entry name" value="Cyt_P450_sf"/>
</dbReference>
<dbReference type="CDD" id="cd20625">
    <property type="entry name" value="CYP164-like"/>
    <property type="match status" value="1"/>
</dbReference>
<dbReference type="Gene3D" id="1.10.630.10">
    <property type="entry name" value="Cytochrome P450"/>
    <property type="match status" value="1"/>
</dbReference>
<gene>
    <name evidence="3" type="ORF">AB3X52_00990</name>
</gene>
<dbReference type="Pfam" id="PF00067">
    <property type="entry name" value="p450"/>
    <property type="match status" value="1"/>
</dbReference>
<protein>
    <submittedName>
        <fullName evidence="3">Cytochrome P450</fullName>
    </submittedName>
</protein>
<dbReference type="RefSeq" id="WP_367990831.1">
    <property type="nucleotide sequence ID" value="NZ_JBFPJR010000001.1"/>
</dbReference>
<dbReference type="InterPro" id="IPR002397">
    <property type="entry name" value="Cyt_P450_B"/>
</dbReference>
<accession>A0ABV3SVX0</accession>
<keyword evidence="2" id="KW-0560">Oxidoreductase</keyword>
<evidence type="ECO:0000256" key="1">
    <source>
        <dbReference type="ARBA" id="ARBA00010617"/>
    </source>
</evidence>
<dbReference type="SUPFAM" id="SSF48264">
    <property type="entry name" value="Cytochrome P450"/>
    <property type="match status" value="1"/>
</dbReference>
<comment type="caution">
    <text evidence="3">The sequence shown here is derived from an EMBL/GenBank/DDBJ whole genome shotgun (WGS) entry which is preliminary data.</text>
</comment>
<organism evidence="3 4">
    <name type="scientific">Nocardioides eburneus</name>
    <dbReference type="NCBI Taxonomy" id="3231482"/>
    <lineage>
        <taxon>Bacteria</taxon>
        <taxon>Bacillati</taxon>
        <taxon>Actinomycetota</taxon>
        <taxon>Actinomycetes</taxon>
        <taxon>Propionibacteriales</taxon>
        <taxon>Nocardioidaceae</taxon>
        <taxon>Nocardioides</taxon>
    </lineage>
</organism>
<proteinExistence type="inferred from homology"/>
<dbReference type="Proteomes" id="UP001556631">
    <property type="component" value="Unassembled WGS sequence"/>
</dbReference>
<dbReference type="PANTHER" id="PTHR46696:SF4">
    <property type="entry name" value="BIOTIN BIOSYNTHESIS CYTOCHROME P450"/>
    <property type="match status" value="1"/>
</dbReference>
<keyword evidence="2" id="KW-0408">Iron</keyword>
<keyword evidence="2" id="KW-0503">Monooxygenase</keyword>
<keyword evidence="4" id="KW-1185">Reference proteome</keyword>
<keyword evidence="2" id="KW-0479">Metal-binding</keyword>
<evidence type="ECO:0000256" key="2">
    <source>
        <dbReference type="RuleBase" id="RU000461"/>
    </source>
</evidence>
<sequence length="467" mass="50936">MLKLSTVSAPHATGRLASRLRQPIVDRVEGQAKPLVRWGVGHAVPRMVMRNAARRGDLQGRLIATSPGAYPEELLDLFAEVRASGPVVKGGFSYMTVSHALVKEVLNSNDFRTGIVAGSGILGRLGAWAATDVFNPVEPPSLLVTEPPDHTRYRKLVTRVFSVKAVERLRGRVEEIAAGLLDDLAAEGARTGGRVDLVERYCGLLPVTVISEILGVPTELREWMLELGGGAASSLDMGLGWRRFREVEASLEEFDGWLTDHLERLRTEPGDDLLSQLVAAREDGRGLDQRELLATAGLVFAAGFETTVNLLGNGIARLRDHPDQFALLRERPELWPNAVDEILRVDPPVLLTGRVAARNTEVAGVRIGEGAIVTTVLAAANRDPEVFAEPDVFDIARENAREHVSFSSGRHYCLGASLARMEGEVGLRALFDRFPDLALLPGRTRRPTRILRGYETLPASLGRDARA</sequence>
<dbReference type="PROSITE" id="PS00086">
    <property type="entry name" value="CYTOCHROME_P450"/>
    <property type="match status" value="1"/>
</dbReference>
<keyword evidence="2" id="KW-0349">Heme</keyword>
<dbReference type="PANTHER" id="PTHR46696">
    <property type="entry name" value="P450, PUTATIVE (EUROFUNG)-RELATED"/>
    <property type="match status" value="1"/>
</dbReference>
<dbReference type="InterPro" id="IPR017972">
    <property type="entry name" value="Cyt_P450_CS"/>
</dbReference>
<evidence type="ECO:0000313" key="3">
    <source>
        <dbReference type="EMBL" id="MEX0426175.1"/>
    </source>
</evidence>
<evidence type="ECO:0000313" key="4">
    <source>
        <dbReference type="Proteomes" id="UP001556631"/>
    </source>
</evidence>